<evidence type="ECO:0000313" key="3">
    <source>
        <dbReference type="Proteomes" id="UP000789342"/>
    </source>
</evidence>
<reference evidence="2" key="1">
    <citation type="submission" date="2021-06" db="EMBL/GenBank/DDBJ databases">
        <authorList>
            <person name="Kallberg Y."/>
            <person name="Tangrot J."/>
            <person name="Rosling A."/>
        </authorList>
    </citation>
    <scope>NUCLEOTIDE SEQUENCE</scope>
    <source>
        <strain evidence="2">CL551</strain>
    </source>
</reference>
<accession>A0A9N9IY57</accession>
<feature type="transmembrane region" description="Helical" evidence="1">
    <location>
        <begin position="263"/>
        <end position="285"/>
    </location>
</feature>
<dbReference type="EMBL" id="CAJVPV010037689">
    <property type="protein sequence ID" value="CAG8755445.1"/>
    <property type="molecule type" value="Genomic_DNA"/>
</dbReference>
<dbReference type="InterPro" id="IPR037185">
    <property type="entry name" value="EmrE-like"/>
</dbReference>
<evidence type="ECO:0000313" key="2">
    <source>
        <dbReference type="EMBL" id="CAG8755445.1"/>
    </source>
</evidence>
<dbReference type="Proteomes" id="UP000789342">
    <property type="component" value="Unassembled WGS sequence"/>
</dbReference>
<feature type="transmembrane region" description="Helical" evidence="1">
    <location>
        <begin position="224"/>
        <end position="243"/>
    </location>
</feature>
<evidence type="ECO:0000256" key="1">
    <source>
        <dbReference type="SAM" id="Phobius"/>
    </source>
</evidence>
<protein>
    <submittedName>
        <fullName evidence="2">5929_t:CDS:1</fullName>
    </submittedName>
</protein>
<keyword evidence="1" id="KW-1133">Transmembrane helix</keyword>
<feature type="transmembrane region" description="Helical" evidence="1">
    <location>
        <begin position="36"/>
        <end position="55"/>
    </location>
</feature>
<dbReference type="GO" id="GO:0016020">
    <property type="term" value="C:membrane"/>
    <property type="evidence" value="ECO:0007669"/>
    <property type="project" value="TreeGrafter"/>
</dbReference>
<feature type="non-terminal residue" evidence="2">
    <location>
        <position position="381"/>
    </location>
</feature>
<gene>
    <name evidence="2" type="ORF">AMORRO_LOCUS15574</name>
</gene>
<feature type="transmembrane region" description="Helical" evidence="1">
    <location>
        <begin position="123"/>
        <end position="145"/>
    </location>
</feature>
<dbReference type="AlphaFoldDB" id="A0A9N9IY57"/>
<organism evidence="2 3">
    <name type="scientific">Acaulospora morrowiae</name>
    <dbReference type="NCBI Taxonomy" id="94023"/>
    <lineage>
        <taxon>Eukaryota</taxon>
        <taxon>Fungi</taxon>
        <taxon>Fungi incertae sedis</taxon>
        <taxon>Mucoromycota</taxon>
        <taxon>Glomeromycotina</taxon>
        <taxon>Glomeromycetes</taxon>
        <taxon>Diversisporales</taxon>
        <taxon>Acaulosporaceae</taxon>
        <taxon>Acaulospora</taxon>
    </lineage>
</organism>
<comment type="caution">
    <text evidence="2">The sequence shown here is derived from an EMBL/GenBank/DDBJ whole genome shotgun (WGS) entry which is preliminary data.</text>
</comment>
<dbReference type="OrthoDB" id="29773at2759"/>
<dbReference type="PANTHER" id="PTHR13146:SF1">
    <property type="entry name" value="SUGAR PHOSPHATE TRANSPORTER DOMAIN-CONTAINING PROTEIN"/>
    <property type="match status" value="1"/>
</dbReference>
<keyword evidence="1" id="KW-0812">Transmembrane</keyword>
<dbReference type="PANTHER" id="PTHR13146">
    <property type="match status" value="1"/>
</dbReference>
<feature type="non-terminal residue" evidence="2">
    <location>
        <position position="1"/>
    </location>
</feature>
<keyword evidence="1" id="KW-0472">Membrane</keyword>
<dbReference type="SUPFAM" id="SSF103481">
    <property type="entry name" value="Multidrug resistance efflux transporter EmrE"/>
    <property type="match status" value="1"/>
</dbReference>
<sequence>VFHQALFLFTGFYQSIAAQYLYYQGAATGTSLLTNTAQYVGMASVGFLLLPGWWAKRKRRRVIIEGSNELEFDLLDIDHKKTRSQNDYQLISNVADEETLADDASMLGSTKLSELKEFINYKFIFAASLLDIIANFTLTIGFFYVGSGMFQVIYSSVVVWCAVLSFLFLGRKLSLLQSLSIIGVFFGLALSALGVSQDSDHEAPPPATSTGPALLHSFNMSSTMFGMLLTSIATFGYACVYVVTDQLVSIRTPNTLPLNPEKACFLVGSGCTGLSLMYITLYTIPNWDKLVTQEMAKKVPHASDFIIVLTYLVLIVASFVHNFAYYWLMKRLGNVSTGLLNSIRAIVVFGLSHILFCGIDSGQCFNVWKGWSTIVVIGFVT</sequence>
<feature type="transmembrane region" description="Helical" evidence="1">
    <location>
        <begin position="339"/>
        <end position="356"/>
    </location>
</feature>
<keyword evidence="3" id="KW-1185">Reference proteome</keyword>
<feature type="transmembrane region" description="Helical" evidence="1">
    <location>
        <begin position="305"/>
        <end position="327"/>
    </location>
</feature>
<feature type="transmembrane region" description="Helical" evidence="1">
    <location>
        <begin position="176"/>
        <end position="195"/>
    </location>
</feature>
<feature type="transmembrane region" description="Helical" evidence="1">
    <location>
        <begin position="151"/>
        <end position="169"/>
    </location>
</feature>
<name>A0A9N9IY57_9GLOM</name>
<proteinExistence type="predicted"/>